<keyword evidence="4" id="KW-1185">Reference proteome</keyword>
<dbReference type="EMBL" id="JABSTU010000002">
    <property type="protein sequence ID" value="KAH8036395.1"/>
    <property type="molecule type" value="Genomic_DNA"/>
</dbReference>
<keyword evidence="2" id="KW-0472">Membrane</keyword>
<evidence type="ECO:0000313" key="3">
    <source>
        <dbReference type="EMBL" id="KAH8036395.1"/>
    </source>
</evidence>
<gene>
    <name evidence="3" type="ORF">HPB51_000177</name>
</gene>
<sequence length="223" mass="24101">MHKKKWKHQADFFFGVLPWTSLLALTTLLSVGSFALLNLRRGKRPMSDLGRVVLGLNATTMSFTSPLHYDHALNPPGRLMTPLKNCCPSQSKDVWSPASQKNSFFYVSLWIATGNSGDIVDVMASAARRDFSPAVVGSIAPYIRGDGCSTSRAPSESGSTAGTASRKRGNASTESEDTELYCASSNESSDDGFQPVLYRKAKRRIVNASSASSTTTVKTAPQR</sequence>
<accession>A0A9J6EPH5</accession>
<feature type="transmembrane region" description="Helical" evidence="2">
    <location>
        <begin position="12"/>
        <end position="37"/>
    </location>
</feature>
<dbReference type="Proteomes" id="UP000821866">
    <property type="component" value="Chromosome 10"/>
</dbReference>
<reference evidence="3" key="2">
    <citation type="submission" date="2021-09" db="EMBL/GenBank/DDBJ databases">
        <authorList>
            <person name="Jia N."/>
            <person name="Wang J."/>
            <person name="Shi W."/>
            <person name="Du L."/>
            <person name="Sun Y."/>
            <person name="Zhan W."/>
            <person name="Jiang J."/>
            <person name="Wang Q."/>
            <person name="Zhang B."/>
            <person name="Ji P."/>
            <person name="Sakyi L.B."/>
            <person name="Cui X."/>
            <person name="Yuan T."/>
            <person name="Jiang B."/>
            <person name="Yang W."/>
            <person name="Lam T.T.-Y."/>
            <person name="Chang Q."/>
            <person name="Ding S."/>
            <person name="Wang X."/>
            <person name="Zhu J."/>
            <person name="Ruan X."/>
            <person name="Zhao L."/>
            <person name="Wei J."/>
            <person name="Que T."/>
            <person name="Du C."/>
            <person name="Cheng J."/>
            <person name="Dai P."/>
            <person name="Han X."/>
            <person name="Huang E."/>
            <person name="Gao Y."/>
            <person name="Liu J."/>
            <person name="Shao H."/>
            <person name="Ye R."/>
            <person name="Li L."/>
            <person name="Wei W."/>
            <person name="Wang X."/>
            <person name="Wang C."/>
            <person name="Huo Q."/>
            <person name="Li W."/>
            <person name="Guo W."/>
            <person name="Chen H."/>
            <person name="Chen S."/>
            <person name="Zhou L."/>
            <person name="Zhou L."/>
            <person name="Ni X."/>
            <person name="Tian J."/>
            <person name="Zhou Y."/>
            <person name="Sheng Y."/>
            <person name="Liu T."/>
            <person name="Pan Y."/>
            <person name="Xia L."/>
            <person name="Li J."/>
            <person name="Zhao F."/>
            <person name="Cao W."/>
        </authorList>
    </citation>
    <scope>NUCLEOTIDE SEQUENCE</scope>
    <source>
        <strain evidence="3">Rmic-2018</strain>
        <tissue evidence="3">Larvae</tissue>
    </source>
</reference>
<organism evidence="3 4">
    <name type="scientific">Rhipicephalus microplus</name>
    <name type="common">Cattle tick</name>
    <name type="synonym">Boophilus microplus</name>
    <dbReference type="NCBI Taxonomy" id="6941"/>
    <lineage>
        <taxon>Eukaryota</taxon>
        <taxon>Metazoa</taxon>
        <taxon>Ecdysozoa</taxon>
        <taxon>Arthropoda</taxon>
        <taxon>Chelicerata</taxon>
        <taxon>Arachnida</taxon>
        <taxon>Acari</taxon>
        <taxon>Parasitiformes</taxon>
        <taxon>Ixodida</taxon>
        <taxon>Ixodoidea</taxon>
        <taxon>Ixodidae</taxon>
        <taxon>Rhipicephalinae</taxon>
        <taxon>Rhipicephalus</taxon>
        <taxon>Boophilus</taxon>
    </lineage>
</organism>
<evidence type="ECO:0000313" key="4">
    <source>
        <dbReference type="Proteomes" id="UP000821866"/>
    </source>
</evidence>
<name>A0A9J6EPH5_RHIMP</name>
<feature type="compositionally biased region" description="Polar residues" evidence="1">
    <location>
        <begin position="148"/>
        <end position="163"/>
    </location>
</feature>
<protein>
    <submittedName>
        <fullName evidence="3">Uncharacterized protein</fullName>
    </submittedName>
</protein>
<proteinExistence type="predicted"/>
<comment type="caution">
    <text evidence="3">The sequence shown here is derived from an EMBL/GenBank/DDBJ whole genome shotgun (WGS) entry which is preliminary data.</text>
</comment>
<feature type="region of interest" description="Disordered" evidence="1">
    <location>
        <begin position="147"/>
        <end position="194"/>
    </location>
</feature>
<keyword evidence="2" id="KW-0812">Transmembrane</keyword>
<evidence type="ECO:0000256" key="1">
    <source>
        <dbReference type="SAM" id="MobiDB-lite"/>
    </source>
</evidence>
<reference evidence="3" key="1">
    <citation type="journal article" date="2020" name="Cell">
        <title>Large-Scale Comparative Analyses of Tick Genomes Elucidate Their Genetic Diversity and Vector Capacities.</title>
        <authorList>
            <consortium name="Tick Genome and Microbiome Consortium (TIGMIC)"/>
            <person name="Jia N."/>
            <person name="Wang J."/>
            <person name="Shi W."/>
            <person name="Du L."/>
            <person name="Sun Y."/>
            <person name="Zhan W."/>
            <person name="Jiang J.F."/>
            <person name="Wang Q."/>
            <person name="Zhang B."/>
            <person name="Ji P."/>
            <person name="Bell-Sakyi L."/>
            <person name="Cui X.M."/>
            <person name="Yuan T.T."/>
            <person name="Jiang B.G."/>
            <person name="Yang W.F."/>
            <person name="Lam T.T."/>
            <person name="Chang Q.C."/>
            <person name="Ding S.J."/>
            <person name="Wang X.J."/>
            <person name="Zhu J.G."/>
            <person name="Ruan X.D."/>
            <person name="Zhao L."/>
            <person name="Wei J.T."/>
            <person name="Ye R.Z."/>
            <person name="Que T.C."/>
            <person name="Du C.H."/>
            <person name="Zhou Y.H."/>
            <person name="Cheng J.X."/>
            <person name="Dai P.F."/>
            <person name="Guo W.B."/>
            <person name="Han X.H."/>
            <person name="Huang E.J."/>
            <person name="Li L.F."/>
            <person name="Wei W."/>
            <person name="Gao Y.C."/>
            <person name="Liu J.Z."/>
            <person name="Shao H.Z."/>
            <person name="Wang X."/>
            <person name="Wang C.C."/>
            <person name="Yang T.C."/>
            <person name="Huo Q.B."/>
            <person name="Li W."/>
            <person name="Chen H.Y."/>
            <person name="Chen S.E."/>
            <person name="Zhou L.G."/>
            <person name="Ni X.B."/>
            <person name="Tian J.H."/>
            <person name="Sheng Y."/>
            <person name="Liu T."/>
            <person name="Pan Y.S."/>
            <person name="Xia L.Y."/>
            <person name="Li J."/>
            <person name="Zhao F."/>
            <person name="Cao W.C."/>
        </authorList>
    </citation>
    <scope>NUCLEOTIDE SEQUENCE</scope>
    <source>
        <strain evidence="3">Rmic-2018</strain>
    </source>
</reference>
<dbReference type="AlphaFoldDB" id="A0A9J6EPH5"/>
<evidence type="ECO:0000256" key="2">
    <source>
        <dbReference type="SAM" id="Phobius"/>
    </source>
</evidence>
<keyword evidence="2" id="KW-1133">Transmembrane helix</keyword>